<reference evidence="4 5" key="1">
    <citation type="submission" date="2019-11" db="EMBL/GenBank/DDBJ databases">
        <title>Draft Genome Sequences of Six Type Strains of the Genus Massilia.</title>
        <authorList>
            <person name="Miess H."/>
            <person name="Frediansyah A."/>
            <person name="Goeker M."/>
            <person name="Gross H."/>
        </authorList>
    </citation>
    <scope>NUCLEOTIDE SEQUENCE [LARGE SCALE GENOMIC DNA]</scope>
    <source>
        <strain evidence="4 5">DSM 17513</strain>
    </source>
</reference>
<protein>
    <submittedName>
        <fullName evidence="4">Response regulator</fullName>
    </submittedName>
</protein>
<evidence type="ECO:0000256" key="2">
    <source>
        <dbReference type="PROSITE-ProRule" id="PRU00169"/>
    </source>
</evidence>
<dbReference type="AlphaFoldDB" id="A0A6I3XQU4"/>
<dbReference type="PANTHER" id="PTHR44591:SF3">
    <property type="entry name" value="RESPONSE REGULATORY DOMAIN-CONTAINING PROTEIN"/>
    <property type="match status" value="1"/>
</dbReference>
<dbReference type="SMART" id="SM00448">
    <property type="entry name" value="REC"/>
    <property type="match status" value="1"/>
</dbReference>
<evidence type="ECO:0000313" key="4">
    <source>
        <dbReference type="EMBL" id="MUI14155.1"/>
    </source>
</evidence>
<evidence type="ECO:0000256" key="1">
    <source>
        <dbReference type="ARBA" id="ARBA00022553"/>
    </source>
</evidence>
<dbReference type="InterPro" id="IPR001789">
    <property type="entry name" value="Sig_transdc_resp-reg_receiver"/>
</dbReference>
<feature type="domain" description="Response regulatory" evidence="3">
    <location>
        <begin position="6"/>
        <end position="126"/>
    </location>
</feature>
<evidence type="ECO:0000313" key="5">
    <source>
        <dbReference type="Proteomes" id="UP000431684"/>
    </source>
</evidence>
<sequence>MNHALRILLLDDDAFMLDLLQDMIAGLGYSHVHADSDARSALRALPGFRPDVLVCDLSMPEMDGIEFLRAVAEGGFDGDVILLSGMDSGILRAAETLATAQGLTILGARNKPLTSAALGDLLALARGRATPVHGDGK</sequence>
<dbReference type="PROSITE" id="PS50110">
    <property type="entry name" value="RESPONSE_REGULATORY"/>
    <property type="match status" value="1"/>
</dbReference>
<dbReference type="Proteomes" id="UP000431684">
    <property type="component" value="Unassembled WGS sequence"/>
</dbReference>
<dbReference type="InterPro" id="IPR011006">
    <property type="entry name" value="CheY-like_superfamily"/>
</dbReference>
<dbReference type="InterPro" id="IPR050595">
    <property type="entry name" value="Bact_response_regulator"/>
</dbReference>
<dbReference type="RefSeq" id="WP_155709881.1">
    <property type="nucleotide sequence ID" value="NZ_BMWU01000002.1"/>
</dbReference>
<name>A0A6I3XQU4_9BURK</name>
<dbReference type="PANTHER" id="PTHR44591">
    <property type="entry name" value="STRESS RESPONSE REGULATOR PROTEIN 1"/>
    <property type="match status" value="1"/>
</dbReference>
<dbReference type="Gene3D" id="3.40.50.2300">
    <property type="match status" value="1"/>
</dbReference>
<feature type="modified residue" description="4-aspartylphosphate" evidence="2">
    <location>
        <position position="56"/>
    </location>
</feature>
<dbReference type="SUPFAM" id="SSF52172">
    <property type="entry name" value="CheY-like"/>
    <property type="match status" value="1"/>
</dbReference>
<dbReference type="OrthoDB" id="8909676at2"/>
<proteinExistence type="predicted"/>
<gene>
    <name evidence="4" type="ORF">GJV26_17070</name>
</gene>
<accession>A0A6I3XQU4</accession>
<keyword evidence="1 2" id="KW-0597">Phosphoprotein</keyword>
<keyword evidence="5" id="KW-1185">Reference proteome</keyword>
<comment type="caution">
    <text evidence="4">The sequence shown here is derived from an EMBL/GenBank/DDBJ whole genome shotgun (WGS) entry which is preliminary data.</text>
</comment>
<dbReference type="GO" id="GO:0000160">
    <property type="term" value="P:phosphorelay signal transduction system"/>
    <property type="evidence" value="ECO:0007669"/>
    <property type="project" value="InterPro"/>
</dbReference>
<dbReference type="Pfam" id="PF00072">
    <property type="entry name" value="Response_reg"/>
    <property type="match status" value="1"/>
</dbReference>
<organism evidence="4 5">
    <name type="scientific">Pseudoduganella dura</name>
    <dbReference type="NCBI Taxonomy" id="321982"/>
    <lineage>
        <taxon>Bacteria</taxon>
        <taxon>Pseudomonadati</taxon>
        <taxon>Pseudomonadota</taxon>
        <taxon>Betaproteobacteria</taxon>
        <taxon>Burkholderiales</taxon>
        <taxon>Oxalobacteraceae</taxon>
        <taxon>Telluria group</taxon>
        <taxon>Pseudoduganella</taxon>
    </lineage>
</organism>
<evidence type="ECO:0000259" key="3">
    <source>
        <dbReference type="PROSITE" id="PS50110"/>
    </source>
</evidence>
<dbReference type="EMBL" id="WNWM01000002">
    <property type="protein sequence ID" value="MUI14155.1"/>
    <property type="molecule type" value="Genomic_DNA"/>
</dbReference>